<evidence type="ECO:0000256" key="2">
    <source>
        <dbReference type="SAM" id="SignalP"/>
    </source>
</evidence>
<evidence type="ECO:0000313" key="5">
    <source>
        <dbReference type="Proteomes" id="UP000595224"/>
    </source>
</evidence>
<feature type="chain" id="PRO_5032404838" evidence="2">
    <location>
        <begin position="27"/>
        <end position="272"/>
    </location>
</feature>
<proteinExistence type="predicted"/>
<sequence>MKNNIKNKTAFILLAFAACIPAAAFNATVLSVQGTAEVQDGSIWEEIVQGDELEEGSVISTGFKSSLVLKIKESTVTVGQLTRVTIEELSESQASDNVCVYIDSGNIDASVGKESGKKVGFKVRSPVATASVRGTSFSVTSSGKLSVTDGLVGFLPAESKGSKAFSENIVQKEAKEDNPVSSVFTSSSEAGGSYGVPVFRGQSSSTDPLTGRRSSARTEKAKSAEKSSSSTKPQSQTEAVPSSTGSAPADTTSAPSLSGTATISIKLNFPEK</sequence>
<feature type="compositionally biased region" description="Polar residues" evidence="1">
    <location>
        <begin position="239"/>
        <end position="265"/>
    </location>
</feature>
<dbReference type="Proteomes" id="UP000595224">
    <property type="component" value="Chromosome"/>
</dbReference>
<reference evidence="4 5" key="1">
    <citation type="submission" date="2020-11" db="EMBL/GenBank/DDBJ databases">
        <title>Treponema Peruensis nv. sp., first commensal Treponema isolated from human feces.</title>
        <authorList>
            <person name="Belkhou C."/>
            <person name="Raes J."/>
        </authorList>
    </citation>
    <scope>NUCLEOTIDE SEQUENCE [LARGE SCALE GENOMIC DNA]</scope>
    <source>
        <strain evidence="4 5">RCC2812</strain>
    </source>
</reference>
<evidence type="ECO:0000259" key="3">
    <source>
        <dbReference type="Pfam" id="PF04773"/>
    </source>
</evidence>
<evidence type="ECO:0000256" key="1">
    <source>
        <dbReference type="SAM" id="MobiDB-lite"/>
    </source>
</evidence>
<feature type="domain" description="FecR protein" evidence="3">
    <location>
        <begin position="58"/>
        <end position="150"/>
    </location>
</feature>
<feature type="compositionally biased region" description="Low complexity" evidence="1">
    <location>
        <begin position="226"/>
        <end position="238"/>
    </location>
</feature>
<feature type="signal peptide" evidence="2">
    <location>
        <begin position="1"/>
        <end position="26"/>
    </location>
</feature>
<evidence type="ECO:0000313" key="4">
    <source>
        <dbReference type="EMBL" id="QQA00623.1"/>
    </source>
</evidence>
<protein>
    <submittedName>
        <fullName evidence="4">FecR domain-containing protein</fullName>
    </submittedName>
</protein>
<dbReference type="KEGG" id="tper:IWA51_10185"/>
<gene>
    <name evidence="4" type="ORF">IWA51_10185</name>
</gene>
<organism evidence="4 5">
    <name type="scientific">Treponema peruense</name>
    <dbReference type="NCBI Taxonomy" id="2787628"/>
    <lineage>
        <taxon>Bacteria</taxon>
        <taxon>Pseudomonadati</taxon>
        <taxon>Spirochaetota</taxon>
        <taxon>Spirochaetia</taxon>
        <taxon>Spirochaetales</taxon>
        <taxon>Treponemataceae</taxon>
        <taxon>Treponema</taxon>
    </lineage>
</organism>
<dbReference type="PANTHER" id="PTHR38731">
    <property type="entry name" value="LIPL45-RELATED LIPOPROTEIN-RELATED"/>
    <property type="match status" value="1"/>
</dbReference>
<keyword evidence="5" id="KW-1185">Reference proteome</keyword>
<dbReference type="PROSITE" id="PS51257">
    <property type="entry name" value="PROKAR_LIPOPROTEIN"/>
    <property type="match status" value="1"/>
</dbReference>
<dbReference type="EMBL" id="CP064936">
    <property type="protein sequence ID" value="QQA00623.1"/>
    <property type="molecule type" value="Genomic_DNA"/>
</dbReference>
<keyword evidence="2" id="KW-0732">Signal</keyword>
<name>A0A7T3RCI3_9SPIR</name>
<feature type="compositionally biased region" description="Basic and acidic residues" evidence="1">
    <location>
        <begin position="216"/>
        <end position="225"/>
    </location>
</feature>
<accession>A0A7T3RCI3</accession>
<dbReference type="RefSeq" id="WP_198442336.1">
    <property type="nucleotide sequence ID" value="NZ_CBCSHE010000014.1"/>
</dbReference>
<dbReference type="AlphaFoldDB" id="A0A7T3RCI3"/>
<dbReference type="Gene3D" id="2.60.120.1440">
    <property type="match status" value="1"/>
</dbReference>
<dbReference type="InterPro" id="IPR006860">
    <property type="entry name" value="FecR"/>
</dbReference>
<feature type="region of interest" description="Disordered" evidence="1">
    <location>
        <begin position="194"/>
        <end position="272"/>
    </location>
</feature>
<dbReference type="Pfam" id="PF04773">
    <property type="entry name" value="FecR"/>
    <property type="match status" value="1"/>
</dbReference>